<dbReference type="SUPFAM" id="SSF53850">
    <property type="entry name" value="Periplasmic binding protein-like II"/>
    <property type="match status" value="1"/>
</dbReference>
<evidence type="ECO:0008006" key="3">
    <source>
        <dbReference type="Google" id="ProtNLM"/>
    </source>
</evidence>
<dbReference type="OrthoDB" id="5365606at2"/>
<evidence type="ECO:0000313" key="2">
    <source>
        <dbReference type="Proteomes" id="UP000289718"/>
    </source>
</evidence>
<accession>A0A4Q1B0A4</accession>
<reference evidence="1 2" key="1">
    <citation type="submission" date="2017-09" db="EMBL/GenBank/DDBJ databases">
        <title>Genomics of the genus Arcobacter.</title>
        <authorList>
            <person name="Perez-Cataluna A."/>
            <person name="Figueras M.J."/>
            <person name="Salas-Masso N."/>
        </authorList>
    </citation>
    <scope>NUCLEOTIDE SEQUENCE [LARGE SCALE GENOMIC DNA]</scope>
    <source>
        <strain evidence="1 2">F156-34</strain>
    </source>
</reference>
<evidence type="ECO:0000313" key="1">
    <source>
        <dbReference type="EMBL" id="RXK13489.1"/>
    </source>
</evidence>
<keyword evidence="2" id="KW-1185">Reference proteome</keyword>
<dbReference type="AlphaFoldDB" id="A0A4Q1B0A4"/>
<proteinExistence type="predicted"/>
<protein>
    <recommendedName>
        <fullName evidence="3">Solute-binding protein family 3/N-terminal domain-containing protein</fullName>
    </recommendedName>
</protein>
<gene>
    <name evidence="1" type="ORF">CP965_06715</name>
</gene>
<dbReference type="EMBL" id="NXIE01000002">
    <property type="protein sequence ID" value="RXK13489.1"/>
    <property type="molecule type" value="Genomic_DNA"/>
</dbReference>
<dbReference type="Proteomes" id="UP000289718">
    <property type="component" value="Unassembled WGS sequence"/>
</dbReference>
<comment type="caution">
    <text evidence="1">The sequence shown here is derived from an EMBL/GenBank/DDBJ whole genome shotgun (WGS) entry which is preliminary data.</text>
</comment>
<name>A0A4Q1B0A4_9BACT</name>
<sequence length="302" mass="35652">MNNLIKKFISLIFLINFLNANPLDESYSFAVNINNYNKVYQNKIKSVITRISKEFENLHDKKHIVNVSFIDNSKSDFLNSYVNYLKFNGLVSYTSYYLRNKEALKKASKYFFTFDHNQEFQQYILLVNKKANIKSLKDLKGKRFVSFIANNNYNDWLDYLTLKGLKQTYKNLIKKENKVQKDSTLVLDLYFDKADFTVIRKSIFEDIVSLNPAILKKVSIIKESEPIFLYGIGMFHKNTPKKIIEGFDLIVRDGTFNNSYQQVLKVLGNTKIKKTSFNDIKKLEDFYDEYMELKRAYNDKNK</sequence>
<dbReference type="Pfam" id="PF12974">
    <property type="entry name" value="Phosphonate-bd"/>
    <property type="match status" value="1"/>
</dbReference>
<dbReference type="Gene3D" id="3.40.190.10">
    <property type="entry name" value="Periplasmic binding protein-like II"/>
    <property type="match status" value="2"/>
</dbReference>
<organism evidence="1 2">
    <name type="scientific">Halarcobacter mediterraneus</name>
    <dbReference type="NCBI Taxonomy" id="2023153"/>
    <lineage>
        <taxon>Bacteria</taxon>
        <taxon>Pseudomonadati</taxon>
        <taxon>Campylobacterota</taxon>
        <taxon>Epsilonproteobacteria</taxon>
        <taxon>Campylobacterales</taxon>
        <taxon>Arcobacteraceae</taxon>
        <taxon>Halarcobacter</taxon>
    </lineage>
</organism>